<reference evidence="1" key="1">
    <citation type="submission" date="2023-06" db="EMBL/GenBank/DDBJ databases">
        <title>Acute promotion of culturable opportunistic pathogens and persistent increase of antibiotic resistance following antibiotic exposure in mouse gut microbiota.</title>
        <authorList>
            <person name="Li L."/>
            <person name="Wang B."/>
            <person name="Sun Y."/>
            <person name="Wang M."/>
            <person name="Xu H."/>
        </authorList>
    </citation>
    <scope>NUCLEOTIDE SEQUENCE</scope>
    <source>
        <strain evidence="1">EPA10_1</strain>
    </source>
</reference>
<organism evidence="1 2">
    <name type="scientific">Proteus faecis</name>
    <dbReference type="NCBI Taxonomy" id="2050967"/>
    <lineage>
        <taxon>Bacteria</taxon>
        <taxon>Pseudomonadati</taxon>
        <taxon>Pseudomonadota</taxon>
        <taxon>Gammaproteobacteria</taxon>
        <taxon>Enterobacterales</taxon>
        <taxon>Morganellaceae</taxon>
        <taxon>Proteus</taxon>
    </lineage>
</organism>
<sequence length="359" mass="41414">MINVLQYLKPHSSNRALSAPDLTRNNLSLNNTSLSGNLLSCEIKNKDVTLSNRNKGFKNRELKDIKFDFLVSNLSNVNFTNANFDGVELNSKAKSFNKTESDYLLSEKLSGNALNKINAINKISDEYKEIKIELVKQIIEPINNSSEIKLKSFPIDSMIDNITSKKYYLKDENIKGFAKKLLDIKALNERVNMYSNKLSSGTLSFILDQINELDNKNLKEYMMGKNGCFIKLMALTVYHNDLAIQEKARSLYNKYLEIEKIKGFVKEENLWNNKTVDWSDKKNKNYIIVSGDKTIVISHEDLVNMLFPDEIGMHTSWNKFSLYIKGVSKNILQVNYHELFNEDFEMFKNSYNELNAKRS</sequence>
<gene>
    <name evidence="1" type="ORF">QSH02_07690</name>
</gene>
<evidence type="ECO:0008006" key="3">
    <source>
        <dbReference type="Google" id="ProtNLM"/>
    </source>
</evidence>
<name>A0AAW7CLK4_9GAMM</name>
<dbReference type="Proteomes" id="UP001224739">
    <property type="component" value="Unassembled WGS sequence"/>
</dbReference>
<dbReference type="GeneID" id="83612349"/>
<dbReference type="Gene3D" id="3.40.1850.10">
    <property type="entry name" value="HECT-like ubiquitin ligase"/>
    <property type="match status" value="1"/>
</dbReference>
<evidence type="ECO:0000313" key="1">
    <source>
        <dbReference type="EMBL" id="MDL5354717.1"/>
    </source>
</evidence>
<protein>
    <recommendedName>
        <fullName evidence="3">Pentapeptide repeat-containing protein</fullName>
    </recommendedName>
</protein>
<dbReference type="RefSeq" id="WP_196544349.1">
    <property type="nucleotide sequence ID" value="NZ_JAIKTY010000339.1"/>
</dbReference>
<proteinExistence type="predicted"/>
<accession>A0AAW7CLK4</accession>
<dbReference type="EMBL" id="JASVWL010000004">
    <property type="protein sequence ID" value="MDL5354717.1"/>
    <property type="molecule type" value="Genomic_DNA"/>
</dbReference>
<evidence type="ECO:0000313" key="2">
    <source>
        <dbReference type="Proteomes" id="UP001224739"/>
    </source>
</evidence>
<comment type="caution">
    <text evidence="1">The sequence shown here is derived from an EMBL/GenBank/DDBJ whole genome shotgun (WGS) entry which is preliminary data.</text>
</comment>
<dbReference type="AlphaFoldDB" id="A0AAW7CLK4"/>
<dbReference type="Gene3D" id="1.25.40.300">
    <property type="entry name" value="Putative secreted effector protein"/>
    <property type="match status" value="1"/>
</dbReference>